<gene>
    <name evidence="2" type="ORF">PGSY75_0520100</name>
</gene>
<dbReference type="RefSeq" id="XP_018643137.1">
    <property type="nucleotide sequence ID" value="XM_018784482.1"/>
</dbReference>
<comment type="caution">
    <text evidence="2">The sequence shown here is derived from an EMBL/GenBank/DDBJ whole genome shotgun (WGS) entry which is preliminary data.</text>
</comment>
<dbReference type="Pfam" id="PF00481">
    <property type="entry name" value="PP2C"/>
    <property type="match status" value="2"/>
</dbReference>
<dbReference type="InterPro" id="IPR036457">
    <property type="entry name" value="PPM-type-like_dom_sf"/>
</dbReference>
<dbReference type="KEGG" id="pgab:PGSY75_0520100"/>
<dbReference type="PANTHER" id="PTHR47992">
    <property type="entry name" value="PROTEIN PHOSPHATASE"/>
    <property type="match status" value="1"/>
</dbReference>
<dbReference type="PROSITE" id="PS51746">
    <property type="entry name" value="PPM_2"/>
    <property type="match status" value="1"/>
</dbReference>
<sequence length="747" mass="88214">MSLLTSYRDKNNNETMITETSVNNLSESQKVSNIKEMNNVNDMNNFNNGEKIIEYNSINDLKYCKSITDIVNYIITIGIWEMYTYEWVFNRKTFLYYHTLLEKYYFYDKNNNLTLFNEKSFFLYVCTFENNEFVSDFFFQRNKKKKEIKLTSYTKTMQGRRKKQEDRYIVLTDLTRYIDSNDYKTLYFYKKNPLYFYSIFDGHRGIKACEYCMNHIIKNIIYYFYNQDMEDVQSSTTINKLNSNDINISPDKRRKFDNVKNEDIGLGNTTININNMNNMNNMNNIDNMNNMNNMNNINDVCNINNNINKCNEIINDLHTEGDNINDNNYCINNKTEEERKENLFINTTYKNDYFLKNISSVNQISSDTILNNIHSNKKDIENNTPIKNKDKRLINSSYLNTISDDVEYRKKRKVEEMDIIKQNKNNEEHIGKDKMDEMNYTNINNKNEHINFNISEECSNNIDQHNNNNNNNNISDNSTCYEKLKFLDELTDEQIMEYIKLAFLKTDEQFLKVSKFPNHGCTIISLIIFRNKMFVANLGDCRAIGVVNINNTLKTEMLSNDHKPNDPKEKERIKKMGGDVICLQNVYRVKANARKNNKDKPSLLERLSMKEEVYLAVSRAIGDKDFKFNNVISATPDVICKEIYSEKCNEKKEEKEITKRTNVIEKSDIDENYFKETDNLYYSAHEMNYHYVVMACDGVWDTMSNKDIVKILQAYNNDPDKACSEIIKTAYAYGSQDNLTAMLLKFY</sequence>
<evidence type="ECO:0000313" key="3">
    <source>
        <dbReference type="Proteomes" id="UP000076004"/>
    </source>
</evidence>
<reference evidence="2 3" key="1">
    <citation type="journal article" date="2016" name="Nat. Commun.">
        <title>Genomes of cryptic chimpanzee Plasmodium species reveal key evolutionary events leading to human malaria.</title>
        <authorList>
            <person name="Sundararaman S.A."/>
            <person name="Plenderleith L.J."/>
            <person name="Liu W."/>
            <person name="Loy D.E."/>
            <person name="Learn G.H."/>
            <person name="Li Y."/>
            <person name="Shaw K.S."/>
            <person name="Ayouba A."/>
            <person name="Peeters M."/>
            <person name="Speede S."/>
            <person name="Shaw G.M."/>
            <person name="Bushman F.D."/>
            <person name="Brisson D."/>
            <person name="Rayner J.C."/>
            <person name="Sharp P.M."/>
            <person name="Hahn B.H."/>
        </authorList>
    </citation>
    <scope>NUCLEOTIDE SEQUENCE [LARGE SCALE GENOMIC DNA]</scope>
    <source>
        <strain evidence="2 3">SY75</strain>
    </source>
</reference>
<name>A0A151LTB3_9APIC</name>
<organism evidence="2 3">
    <name type="scientific">Plasmodium gaboni</name>
    <dbReference type="NCBI Taxonomy" id="647221"/>
    <lineage>
        <taxon>Eukaryota</taxon>
        <taxon>Sar</taxon>
        <taxon>Alveolata</taxon>
        <taxon>Apicomplexa</taxon>
        <taxon>Aconoidasida</taxon>
        <taxon>Haemosporida</taxon>
        <taxon>Plasmodiidae</taxon>
        <taxon>Plasmodium</taxon>
        <taxon>Plasmodium (Laverania)</taxon>
    </lineage>
</organism>
<dbReference type="GeneID" id="29775093"/>
<feature type="domain" description="PPM-type phosphatase" evidence="1">
    <location>
        <begin position="151"/>
        <end position="746"/>
    </location>
</feature>
<dbReference type="CDD" id="cd00143">
    <property type="entry name" value="PP2Cc"/>
    <property type="match status" value="1"/>
</dbReference>
<evidence type="ECO:0000313" key="2">
    <source>
        <dbReference type="EMBL" id="KYO02397.1"/>
    </source>
</evidence>
<dbReference type="InterPro" id="IPR015655">
    <property type="entry name" value="PP2C"/>
</dbReference>
<dbReference type="AlphaFoldDB" id="A0A151LTB3"/>
<protein>
    <recommendedName>
        <fullName evidence="1">PPM-type phosphatase domain-containing protein</fullName>
    </recommendedName>
</protein>
<dbReference type="SMART" id="SM00332">
    <property type="entry name" value="PP2Cc"/>
    <property type="match status" value="1"/>
</dbReference>
<dbReference type="SUPFAM" id="SSF81606">
    <property type="entry name" value="PP2C-like"/>
    <property type="match status" value="2"/>
</dbReference>
<accession>A0A151LTB3</accession>
<dbReference type="VEuPathDB" id="PlasmoDB:PGABG01_0519100"/>
<dbReference type="InterPro" id="IPR001932">
    <property type="entry name" value="PPM-type_phosphatase-like_dom"/>
</dbReference>
<dbReference type="VEuPathDB" id="PlasmoDB:PGSY75_0520100"/>
<dbReference type="Gene3D" id="3.60.40.10">
    <property type="entry name" value="PPM-type phosphatase domain"/>
    <property type="match status" value="2"/>
</dbReference>
<dbReference type="Proteomes" id="UP000076004">
    <property type="component" value="Chromosome 5"/>
</dbReference>
<proteinExistence type="predicted"/>
<dbReference type="EMBL" id="LVLB01000006">
    <property type="protein sequence ID" value="KYO02397.1"/>
    <property type="molecule type" value="Genomic_DNA"/>
</dbReference>
<evidence type="ECO:0000259" key="1">
    <source>
        <dbReference type="PROSITE" id="PS51746"/>
    </source>
</evidence>
<dbReference type="GO" id="GO:0004722">
    <property type="term" value="F:protein serine/threonine phosphatase activity"/>
    <property type="evidence" value="ECO:0007669"/>
    <property type="project" value="InterPro"/>
</dbReference>